<proteinExistence type="predicted"/>
<evidence type="ECO:0000313" key="2">
    <source>
        <dbReference type="EMBL" id="MBA0869082.1"/>
    </source>
</evidence>
<comment type="caution">
    <text evidence="2">The sequence shown here is derived from an EMBL/GenBank/DDBJ whole genome shotgun (WGS) entry which is preliminary data.</text>
</comment>
<organism evidence="2 3">
    <name type="scientific">Gossypium schwendimanii</name>
    <name type="common">Cotton</name>
    <dbReference type="NCBI Taxonomy" id="34291"/>
    <lineage>
        <taxon>Eukaryota</taxon>
        <taxon>Viridiplantae</taxon>
        <taxon>Streptophyta</taxon>
        <taxon>Embryophyta</taxon>
        <taxon>Tracheophyta</taxon>
        <taxon>Spermatophyta</taxon>
        <taxon>Magnoliopsida</taxon>
        <taxon>eudicotyledons</taxon>
        <taxon>Gunneridae</taxon>
        <taxon>Pentapetalae</taxon>
        <taxon>rosids</taxon>
        <taxon>malvids</taxon>
        <taxon>Malvales</taxon>
        <taxon>Malvaceae</taxon>
        <taxon>Malvoideae</taxon>
        <taxon>Gossypium</taxon>
    </lineage>
</organism>
<dbReference type="EMBL" id="JABFAF010000010">
    <property type="protein sequence ID" value="MBA0869082.1"/>
    <property type="molecule type" value="Genomic_DNA"/>
</dbReference>
<reference evidence="2 3" key="1">
    <citation type="journal article" date="2019" name="Genome Biol. Evol.">
        <title>Insights into the evolution of the New World diploid cottons (Gossypium, subgenus Houzingenia) based on genome sequencing.</title>
        <authorList>
            <person name="Grover C.E."/>
            <person name="Arick M.A. 2nd"/>
            <person name="Thrash A."/>
            <person name="Conover J.L."/>
            <person name="Sanders W.S."/>
            <person name="Peterson D.G."/>
            <person name="Frelichowski J.E."/>
            <person name="Scheffler J.A."/>
            <person name="Scheffler B.E."/>
            <person name="Wendel J.F."/>
        </authorList>
    </citation>
    <scope>NUCLEOTIDE SEQUENCE [LARGE SCALE GENOMIC DNA]</scope>
    <source>
        <strain evidence="2">1</strain>
        <tissue evidence="2">Leaf</tissue>
    </source>
</reference>
<dbReference type="AlphaFoldDB" id="A0A7J9MDC1"/>
<gene>
    <name evidence="2" type="ORF">Goshw_022973</name>
</gene>
<name>A0A7J9MDC1_GOSSC</name>
<keyword evidence="3" id="KW-1185">Reference proteome</keyword>
<dbReference type="Proteomes" id="UP000593576">
    <property type="component" value="Unassembled WGS sequence"/>
</dbReference>
<dbReference type="OrthoDB" id="1000680at2759"/>
<accession>A0A7J9MDC1</accession>
<evidence type="ECO:0000313" key="3">
    <source>
        <dbReference type="Proteomes" id="UP000593576"/>
    </source>
</evidence>
<sequence>MANQSSSLQILNQATSMDNTSSQPLLSQQSSNLIANFRSKLPFKRNDPLGQRKIVRWMPTQQINDTIPTQLSQYEKCPRMDQLL</sequence>
<protein>
    <submittedName>
        <fullName evidence="2">Uncharacterized protein</fullName>
    </submittedName>
</protein>
<feature type="region of interest" description="Disordered" evidence="1">
    <location>
        <begin position="1"/>
        <end position="27"/>
    </location>
</feature>
<evidence type="ECO:0000256" key="1">
    <source>
        <dbReference type="SAM" id="MobiDB-lite"/>
    </source>
</evidence>
<feature type="compositionally biased region" description="Polar residues" evidence="1">
    <location>
        <begin position="1"/>
        <end position="20"/>
    </location>
</feature>